<dbReference type="PANTHER" id="PTHR48228:SF5">
    <property type="entry name" value="ALPHA-METHYLACYL-COA RACEMASE"/>
    <property type="match status" value="1"/>
</dbReference>
<dbReference type="Proteomes" id="UP000275348">
    <property type="component" value="Unassembled WGS sequence"/>
</dbReference>
<dbReference type="InterPro" id="IPR050509">
    <property type="entry name" value="CoA-transferase_III"/>
</dbReference>
<dbReference type="PANTHER" id="PTHR48228">
    <property type="entry name" value="SUCCINYL-COA--D-CITRAMALATE COA-TRANSFERASE"/>
    <property type="match status" value="1"/>
</dbReference>
<protein>
    <submittedName>
        <fullName evidence="1">CoA transferase</fullName>
    </submittedName>
</protein>
<dbReference type="Pfam" id="PF02515">
    <property type="entry name" value="CoA_transf_3"/>
    <property type="match status" value="1"/>
</dbReference>
<reference evidence="1 2" key="1">
    <citation type="submission" date="2018-10" db="EMBL/GenBank/DDBJ databases">
        <authorList>
            <person name="Chen X."/>
        </authorList>
    </citation>
    <scope>NUCLEOTIDE SEQUENCE [LARGE SCALE GENOMIC DNA]</scope>
    <source>
        <strain evidence="1 2">YIM 102668</strain>
    </source>
</reference>
<proteinExistence type="predicted"/>
<keyword evidence="2" id="KW-1185">Reference proteome</keyword>
<dbReference type="EMBL" id="RDOJ01000020">
    <property type="protein sequence ID" value="RLZ07020.1"/>
    <property type="molecule type" value="Genomic_DNA"/>
</dbReference>
<keyword evidence="1" id="KW-0808">Transferase</keyword>
<evidence type="ECO:0000313" key="2">
    <source>
        <dbReference type="Proteomes" id="UP000275348"/>
    </source>
</evidence>
<organism evidence="1 2">
    <name type="scientific">Faecalibacter macacae</name>
    <dbReference type="NCBI Taxonomy" id="1859289"/>
    <lineage>
        <taxon>Bacteria</taxon>
        <taxon>Pseudomonadati</taxon>
        <taxon>Bacteroidota</taxon>
        <taxon>Flavobacteriia</taxon>
        <taxon>Flavobacteriales</taxon>
        <taxon>Weeksellaceae</taxon>
        <taxon>Faecalibacter</taxon>
    </lineage>
</organism>
<accession>A0A3L9M1I6</accession>
<dbReference type="InterPro" id="IPR023606">
    <property type="entry name" value="CoA-Trfase_III_dom_1_sf"/>
</dbReference>
<dbReference type="Gene3D" id="3.30.1540.10">
    <property type="entry name" value="formyl-coa transferase, domain 3"/>
    <property type="match status" value="1"/>
</dbReference>
<dbReference type="AlphaFoldDB" id="A0A3L9M1I6"/>
<dbReference type="InterPro" id="IPR044855">
    <property type="entry name" value="CoA-Trfase_III_dom3_sf"/>
</dbReference>
<evidence type="ECO:0000313" key="1">
    <source>
        <dbReference type="EMBL" id="RLZ07020.1"/>
    </source>
</evidence>
<dbReference type="SUPFAM" id="SSF89796">
    <property type="entry name" value="CoA-transferase family III (CaiB/BaiF)"/>
    <property type="match status" value="1"/>
</dbReference>
<comment type="caution">
    <text evidence="1">The sequence shown here is derived from an EMBL/GenBank/DDBJ whole genome shotgun (WGS) entry which is preliminary data.</text>
</comment>
<sequence length="217" mass="24268">MAGHDLNFMAISGLLASNKDENGNVVMPPFQVADLFGGTEQIISSVLLGIIQRTNSGVGDWFDISITEASLSMNALLAPPVWYNEAEQAMDVLGGKLPNYSIYKCKDDKFIVLAGLEEKFWQNICDVLDKPEWKSENLVSLKFKPEIKEELNKIFLTKTRDEWTIFFGGTEVCFSQVLEFEETLHNDHLKEKNSFIISEKSGLPIGFGLGIKKIGKV</sequence>
<gene>
    <name evidence="1" type="ORF">EAH69_12265</name>
</gene>
<dbReference type="Gene3D" id="3.40.50.10540">
    <property type="entry name" value="Crotonobetainyl-coa:carnitine coa-transferase, domain 1"/>
    <property type="match status" value="1"/>
</dbReference>
<dbReference type="InterPro" id="IPR003673">
    <property type="entry name" value="CoA-Trfase_fam_III"/>
</dbReference>
<name>A0A3L9M1I6_9FLAO</name>
<dbReference type="GO" id="GO:0016740">
    <property type="term" value="F:transferase activity"/>
    <property type="evidence" value="ECO:0007669"/>
    <property type="project" value="UniProtKB-KW"/>
</dbReference>